<name>A0A8J7YTQ4_9ARCH</name>
<accession>A0A8J7YTQ4</accession>
<feature type="domain" description="Ribose-phosphate pyrophosphokinase N-terminal" evidence="10">
    <location>
        <begin position="23"/>
        <end position="116"/>
    </location>
</feature>
<organism evidence="12 13">
    <name type="scientific">Candidatus Altarchaeum hamiconexum</name>
    <dbReference type="NCBI Taxonomy" id="1803513"/>
    <lineage>
        <taxon>Archaea</taxon>
        <taxon>Candidatus Altarchaeota</taxon>
        <taxon>Candidatus Altiarchaeia</taxon>
        <taxon>Candidatus Altarchaeales</taxon>
        <taxon>Candidatus Altarchaeaceae</taxon>
        <taxon>Candidatus Altarchaeum</taxon>
    </lineage>
</organism>
<dbReference type="InterPro" id="IPR000836">
    <property type="entry name" value="PRTase_dom"/>
</dbReference>
<dbReference type="SMART" id="SM01400">
    <property type="entry name" value="Pribosyltran_N"/>
    <property type="match status" value="1"/>
</dbReference>
<evidence type="ECO:0000256" key="4">
    <source>
        <dbReference type="ARBA" id="ARBA00022741"/>
    </source>
</evidence>
<evidence type="ECO:0000259" key="10">
    <source>
        <dbReference type="Pfam" id="PF13793"/>
    </source>
</evidence>
<comment type="similarity">
    <text evidence="8">Belongs to the ribose-phosphate pyrophosphokinase family.</text>
</comment>
<dbReference type="NCBIfam" id="TIGR01251">
    <property type="entry name" value="ribP_PPkin"/>
    <property type="match status" value="1"/>
</dbReference>
<dbReference type="EMBL" id="JAACQH010000014">
    <property type="protein sequence ID" value="NCS90997.1"/>
    <property type="molecule type" value="Genomic_DNA"/>
</dbReference>
<sequence length="297" mass="33328">MYIFEFGFDVAEKLKKLEEKNGNFGVKKGEILLKKFPDGEFYARVIGNIENENCVVVKSIYNSDELVKTILILDAVKRSKAKSIMLVAPYLTYMRQDKIFLDGEALSAEVVLKNLKNYVDKIFLINSHIFRESGEKTCYGIKIYNIDAFSEIAKYFKNLKNPKIISPDEGASDMAKKCAKILKCESDYLIKKRDMVTGKIVTADKNLYVEGKDVLISDDIISSGGTMIEALKVIKKQNPASINLACVHGVFCDAENFLMLRILADEVVATNSIPNKVGNIDLSNLIAEELVKNLIKK</sequence>
<dbReference type="GO" id="GO:0006015">
    <property type="term" value="P:5-phosphoribose 1-diphosphate biosynthetic process"/>
    <property type="evidence" value="ECO:0007669"/>
    <property type="project" value="TreeGrafter"/>
</dbReference>
<dbReference type="Pfam" id="PF13793">
    <property type="entry name" value="Pribosyltran_N"/>
    <property type="match status" value="1"/>
</dbReference>
<feature type="domain" description="Phosphoribosyltransferase" evidence="9">
    <location>
        <begin position="148"/>
        <end position="249"/>
    </location>
</feature>
<keyword evidence="6" id="KW-0067">ATP-binding</keyword>
<evidence type="ECO:0000256" key="8">
    <source>
        <dbReference type="RuleBase" id="RU004324"/>
    </source>
</evidence>
<dbReference type="GO" id="GO:0005524">
    <property type="term" value="F:ATP binding"/>
    <property type="evidence" value="ECO:0007669"/>
    <property type="project" value="UniProtKB-KW"/>
</dbReference>
<dbReference type="InterPro" id="IPR029057">
    <property type="entry name" value="PRTase-like"/>
</dbReference>
<evidence type="ECO:0000256" key="6">
    <source>
        <dbReference type="ARBA" id="ARBA00022840"/>
    </source>
</evidence>
<dbReference type="GO" id="GO:0016301">
    <property type="term" value="F:kinase activity"/>
    <property type="evidence" value="ECO:0007669"/>
    <property type="project" value="UniProtKB-KW"/>
</dbReference>
<evidence type="ECO:0000256" key="3">
    <source>
        <dbReference type="ARBA" id="ARBA00022727"/>
    </source>
</evidence>
<evidence type="ECO:0000313" key="11">
    <source>
        <dbReference type="EMBL" id="NCN64898.1"/>
    </source>
</evidence>
<evidence type="ECO:0000313" key="12">
    <source>
        <dbReference type="EMBL" id="NCS90997.1"/>
    </source>
</evidence>
<evidence type="ECO:0000313" key="13">
    <source>
        <dbReference type="Proteomes" id="UP000738826"/>
    </source>
</evidence>
<dbReference type="GO" id="GO:0000287">
    <property type="term" value="F:magnesium ion binding"/>
    <property type="evidence" value="ECO:0007669"/>
    <property type="project" value="InterPro"/>
</dbReference>
<gene>
    <name evidence="12" type="primary">prs</name>
    <name evidence="12" type="ORF">GW779_01035</name>
    <name evidence="11" type="ORF">GW910_02315</name>
</gene>
<keyword evidence="2 12" id="KW-0808">Transferase</keyword>
<dbReference type="Proteomes" id="UP000768163">
    <property type="component" value="Unassembled WGS sequence"/>
</dbReference>
<evidence type="ECO:0000259" key="9">
    <source>
        <dbReference type="Pfam" id="PF00156"/>
    </source>
</evidence>
<evidence type="ECO:0000256" key="1">
    <source>
        <dbReference type="ARBA" id="ARBA00013247"/>
    </source>
</evidence>
<dbReference type="AlphaFoldDB" id="A0A8J7YTQ4"/>
<comment type="caution">
    <text evidence="12">The sequence shown here is derived from an EMBL/GenBank/DDBJ whole genome shotgun (WGS) entry which is preliminary data.</text>
</comment>
<dbReference type="EMBL" id="JAACVF010000056">
    <property type="protein sequence ID" value="NCN64898.1"/>
    <property type="molecule type" value="Genomic_DNA"/>
</dbReference>
<dbReference type="PANTHER" id="PTHR10210">
    <property type="entry name" value="RIBOSE-PHOSPHATE DIPHOSPHOKINASE FAMILY MEMBER"/>
    <property type="match status" value="1"/>
</dbReference>
<dbReference type="Pfam" id="PF00156">
    <property type="entry name" value="Pribosyltran"/>
    <property type="match status" value="1"/>
</dbReference>
<dbReference type="GO" id="GO:0006164">
    <property type="term" value="P:purine nucleotide biosynthetic process"/>
    <property type="evidence" value="ECO:0007669"/>
    <property type="project" value="TreeGrafter"/>
</dbReference>
<dbReference type="EC" id="2.7.6.1" evidence="1"/>
<keyword evidence="4" id="KW-0547">Nucleotide-binding</keyword>
<dbReference type="Gene3D" id="3.40.50.2020">
    <property type="match status" value="2"/>
</dbReference>
<reference evidence="12" key="1">
    <citation type="submission" date="2019-11" db="EMBL/GenBank/DDBJ databases">
        <title>Lipid analysis of CO2-rich subsurface aquifers suggests an autotrophy-based deep biosphere with lysolipids enriched in CPR bacteria.</title>
        <authorList>
            <person name="Probst A.J."/>
            <person name="Elling F.J."/>
            <person name="Castelle C.J."/>
            <person name="Zhu Q."/>
            <person name="Elvert M."/>
            <person name="Birarda G."/>
            <person name="Holman H.-Y."/>
            <person name="Lane K.R."/>
            <person name="Ladd B."/>
            <person name="Ryan M.C."/>
            <person name="Woyke T."/>
            <person name="Hinrichs K.-U."/>
            <person name="Banfield J.F."/>
        </authorList>
    </citation>
    <scope>NUCLEOTIDE SEQUENCE</scope>
    <source>
        <strain evidence="11">CG_2015-01_33_1645</strain>
        <strain evidence="12">CG_2015-04_33_537</strain>
    </source>
</reference>
<evidence type="ECO:0000256" key="5">
    <source>
        <dbReference type="ARBA" id="ARBA00022777"/>
    </source>
</evidence>
<dbReference type="GO" id="GO:0005737">
    <property type="term" value="C:cytoplasm"/>
    <property type="evidence" value="ECO:0007669"/>
    <property type="project" value="TreeGrafter"/>
</dbReference>
<keyword evidence="3 8" id="KW-0545">Nucleotide biosynthesis</keyword>
<dbReference type="Proteomes" id="UP000738826">
    <property type="component" value="Unassembled WGS sequence"/>
</dbReference>
<evidence type="ECO:0000256" key="2">
    <source>
        <dbReference type="ARBA" id="ARBA00022679"/>
    </source>
</evidence>
<protein>
    <recommendedName>
        <fullName evidence="1">ribose-phosphate diphosphokinase</fullName>
        <ecNumber evidence="1">2.7.6.1</ecNumber>
    </recommendedName>
</protein>
<dbReference type="PANTHER" id="PTHR10210:SF32">
    <property type="entry name" value="RIBOSE-PHOSPHATE PYROPHOSPHOKINASE 2"/>
    <property type="match status" value="1"/>
</dbReference>
<dbReference type="InterPro" id="IPR029099">
    <property type="entry name" value="Pribosyltran_N"/>
</dbReference>
<comment type="catalytic activity">
    <reaction evidence="7">
        <text>D-ribose 5-phosphate + ATP = 5-phospho-alpha-D-ribose 1-diphosphate + AMP + H(+)</text>
        <dbReference type="Rhea" id="RHEA:15609"/>
        <dbReference type="ChEBI" id="CHEBI:15378"/>
        <dbReference type="ChEBI" id="CHEBI:30616"/>
        <dbReference type="ChEBI" id="CHEBI:58017"/>
        <dbReference type="ChEBI" id="CHEBI:78346"/>
        <dbReference type="ChEBI" id="CHEBI:456215"/>
        <dbReference type="EC" id="2.7.6.1"/>
    </reaction>
</comment>
<proteinExistence type="inferred from homology"/>
<keyword evidence="5" id="KW-0418">Kinase</keyword>
<dbReference type="InterPro" id="IPR005946">
    <property type="entry name" value="Rib-P_diPkinase"/>
</dbReference>
<dbReference type="CDD" id="cd06223">
    <property type="entry name" value="PRTases_typeI"/>
    <property type="match status" value="1"/>
</dbReference>
<dbReference type="GO" id="GO:0002189">
    <property type="term" value="C:ribose phosphate diphosphokinase complex"/>
    <property type="evidence" value="ECO:0007669"/>
    <property type="project" value="TreeGrafter"/>
</dbReference>
<evidence type="ECO:0000256" key="7">
    <source>
        <dbReference type="ARBA" id="ARBA00049535"/>
    </source>
</evidence>
<dbReference type="SUPFAM" id="SSF53271">
    <property type="entry name" value="PRTase-like"/>
    <property type="match status" value="2"/>
</dbReference>
<dbReference type="GO" id="GO:0004749">
    <property type="term" value="F:ribose phosphate diphosphokinase activity"/>
    <property type="evidence" value="ECO:0007669"/>
    <property type="project" value="UniProtKB-EC"/>
</dbReference>